<name>A0A1G1VB48_9BACT</name>
<evidence type="ECO:0000256" key="3">
    <source>
        <dbReference type="ARBA" id="ARBA00022960"/>
    </source>
</evidence>
<dbReference type="EMBL" id="MHCC01000026">
    <property type="protein sequence ID" value="OGY12639.1"/>
    <property type="molecule type" value="Genomic_DNA"/>
</dbReference>
<feature type="domain" description="BioF2-like acetyltransferase" evidence="7">
    <location>
        <begin position="147"/>
        <end position="275"/>
    </location>
</feature>
<sequence>MEIREIKEQEKEKFNKTVGHPVQSWEWGEFRQTHGNKILRLGLFDKGRLKEGFQLTIHGIPKTNFRVAMFTQGPEPSAATLKGLKEFAQKENLVFVRIEPAVVSSPKLESLITKNNLKPSRPFFNKSTYLIDLTKSEKELLFSMHSKTRYNIRLAERHGVEVIEDNSTKAFGKYLELMDQTTTRQKYYAHTEKYHRLMWQTLNPAGIAHLLVTKYKGKILNTWILFIWHNHLYYPYGASSEEHREVMASYAAMWGAIKFGKANNLKTFDLWGADDTKGYTRFKEGFGGKKVEFAGTWDLIINPTVYLLYRIAEELRWKALKLKTRIFPFHSSFRAQD</sequence>
<keyword evidence="3" id="KW-0133">Cell shape</keyword>
<dbReference type="InterPro" id="IPR038740">
    <property type="entry name" value="BioF2-like_GNAT_dom"/>
</dbReference>
<dbReference type="GO" id="GO:0071555">
    <property type="term" value="P:cell wall organization"/>
    <property type="evidence" value="ECO:0007669"/>
    <property type="project" value="UniProtKB-KW"/>
</dbReference>
<evidence type="ECO:0000313" key="8">
    <source>
        <dbReference type="EMBL" id="OGY12639.1"/>
    </source>
</evidence>
<dbReference type="InterPro" id="IPR016181">
    <property type="entry name" value="Acyl_CoA_acyltransferase"/>
</dbReference>
<dbReference type="GO" id="GO:0016755">
    <property type="term" value="F:aminoacyltransferase activity"/>
    <property type="evidence" value="ECO:0007669"/>
    <property type="project" value="InterPro"/>
</dbReference>
<accession>A0A1G1VB48</accession>
<dbReference type="AlphaFoldDB" id="A0A1G1VB48"/>
<evidence type="ECO:0000313" key="9">
    <source>
        <dbReference type="Proteomes" id="UP000178659"/>
    </source>
</evidence>
<keyword evidence="5" id="KW-0012">Acyltransferase</keyword>
<dbReference type="PROSITE" id="PS51191">
    <property type="entry name" value="FEMABX"/>
    <property type="match status" value="1"/>
</dbReference>
<keyword evidence="4" id="KW-0573">Peptidoglycan synthesis</keyword>
<evidence type="ECO:0000256" key="2">
    <source>
        <dbReference type="ARBA" id="ARBA00022679"/>
    </source>
</evidence>
<evidence type="ECO:0000256" key="5">
    <source>
        <dbReference type="ARBA" id="ARBA00023315"/>
    </source>
</evidence>
<evidence type="ECO:0000259" key="7">
    <source>
        <dbReference type="Pfam" id="PF13480"/>
    </source>
</evidence>
<protein>
    <recommendedName>
        <fullName evidence="7">BioF2-like acetyltransferase domain-containing protein</fullName>
    </recommendedName>
</protein>
<dbReference type="PANTHER" id="PTHR36174:SF1">
    <property type="entry name" value="LIPID II:GLYCINE GLYCYLTRANSFERASE"/>
    <property type="match status" value="1"/>
</dbReference>
<dbReference type="InterPro" id="IPR003447">
    <property type="entry name" value="FEMABX"/>
</dbReference>
<comment type="similarity">
    <text evidence="1">Belongs to the FemABX family.</text>
</comment>
<dbReference type="GO" id="GO:0008360">
    <property type="term" value="P:regulation of cell shape"/>
    <property type="evidence" value="ECO:0007669"/>
    <property type="project" value="UniProtKB-KW"/>
</dbReference>
<organism evidence="8 9">
    <name type="scientific">Candidatus Blackburnbacteria bacterium RIFCSPLOWO2_01_FULL_40_20</name>
    <dbReference type="NCBI Taxonomy" id="1797519"/>
    <lineage>
        <taxon>Bacteria</taxon>
        <taxon>Candidatus Blackburniibacteriota</taxon>
    </lineage>
</organism>
<keyword evidence="2" id="KW-0808">Transferase</keyword>
<dbReference type="PANTHER" id="PTHR36174">
    <property type="entry name" value="LIPID II:GLYCINE GLYCYLTRANSFERASE"/>
    <property type="match status" value="1"/>
</dbReference>
<dbReference type="Proteomes" id="UP000178659">
    <property type="component" value="Unassembled WGS sequence"/>
</dbReference>
<evidence type="ECO:0000256" key="1">
    <source>
        <dbReference type="ARBA" id="ARBA00009943"/>
    </source>
</evidence>
<keyword evidence="6" id="KW-0961">Cell wall biogenesis/degradation</keyword>
<comment type="caution">
    <text evidence="8">The sequence shown here is derived from an EMBL/GenBank/DDBJ whole genome shotgun (WGS) entry which is preliminary data.</text>
</comment>
<evidence type="ECO:0000256" key="6">
    <source>
        <dbReference type="ARBA" id="ARBA00023316"/>
    </source>
</evidence>
<dbReference type="Pfam" id="PF13480">
    <property type="entry name" value="Acetyltransf_6"/>
    <property type="match status" value="1"/>
</dbReference>
<dbReference type="SUPFAM" id="SSF55729">
    <property type="entry name" value="Acyl-CoA N-acyltransferases (Nat)"/>
    <property type="match status" value="2"/>
</dbReference>
<dbReference type="InterPro" id="IPR050644">
    <property type="entry name" value="PG_Glycine_Bridge_Synth"/>
</dbReference>
<dbReference type="GO" id="GO:0009252">
    <property type="term" value="P:peptidoglycan biosynthetic process"/>
    <property type="evidence" value="ECO:0007669"/>
    <property type="project" value="UniProtKB-KW"/>
</dbReference>
<gene>
    <name evidence="8" type="ORF">A3A77_05165</name>
</gene>
<reference evidence="8 9" key="1">
    <citation type="journal article" date="2016" name="Nat. Commun.">
        <title>Thousands of microbial genomes shed light on interconnected biogeochemical processes in an aquifer system.</title>
        <authorList>
            <person name="Anantharaman K."/>
            <person name="Brown C.T."/>
            <person name="Hug L.A."/>
            <person name="Sharon I."/>
            <person name="Castelle C.J."/>
            <person name="Probst A.J."/>
            <person name="Thomas B.C."/>
            <person name="Singh A."/>
            <person name="Wilkins M.J."/>
            <person name="Karaoz U."/>
            <person name="Brodie E.L."/>
            <person name="Williams K.H."/>
            <person name="Hubbard S.S."/>
            <person name="Banfield J.F."/>
        </authorList>
    </citation>
    <scope>NUCLEOTIDE SEQUENCE [LARGE SCALE GENOMIC DNA]</scope>
</reference>
<evidence type="ECO:0000256" key="4">
    <source>
        <dbReference type="ARBA" id="ARBA00022984"/>
    </source>
</evidence>
<proteinExistence type="inferred from homology"/>
<dbReference type="Gene3D" id="3.40.630.30">
    <property type="match status" value="2"/>
</dbReference>